<keyword evidence="2" id="KW-1185">Reference proteome</keyword>
<reference evidence="1" key="2">
    <citation type="submission" date="2024-10" db="UniProtKB">
        <authorList>
            <consortium name="EnsemblProtists"/>
        </authorList>
    </citation>
    <scope>IDENTIFICATION</scope>
</reference>
<dbReference type="HOGENOM" id="CLU_856440_0_0_1"/>
<dbReference type="EnsemblProtists" id="EOD19481">
    <property type="protein sequence ID" value="EOD19481"/>
    <property type="gene ID" value="EMIHUDRAFT_209035"/>
</dbReference>
<reference evidence="2" key="1">
    <citation type="journal article" date="2013" name="Nature">
        <title>Pan genome of the phytoplankton Emiliania underpins its global distribution.</title>
        <authorList>
            <person name="Read B.A."/>
            <person name="Kegel J."/>
            <person name="Klute M.J."/>
            <person name="Kuo A."/>
            <person name="Lefebvre S.C."/>
            <person name="Maumus F."/>
            <person name="Mayer C."/>
            <person name="Miller J."/>
            <person name="Monier A."/>
            <person name="Salamov A."/>
            <person name="Young J."/>
            <person name="Aguilar M."/>
            <person name="Claverie J.M."/>
            <person name="Frickenhaus S."/>
            <person name="Gonzalez K."/>
            <person name="Herman E.K."/>
            <person name="Lin Y.C."/>
            <person name="Napier J."/>
            <person name="Ogata H."/>
            <person name="Sarno A.F."/>
            <person name="Shmutz J."/>
            <person name="Schroeder D."/>
            <person name="de Vargas C."/>
            <person name="Verret F."/>
            <person name="von Dassow P."/>
            <person name="Valentin K."/>
            <person name="Van de Peer Y."/>
            <person name="Wheeler G."/>
            <person name="Dacks J.B."/>
            <person name="Delwiche C.F."/>
            <person name="Dyhrman S.T."/>
            <person name="Glockner G."/>
            <person name="John U."/>
            <person name="Richards T."/>
            <person name="Worden A.Z."/>
            <person name="Zhang X."/>
            <person name="Grigoriev I.V."/>
            <person name="Allen A.E."/>
            <person name="Bidle K."/>
            <person name="Borodovsky M."/>
            <person name="Bowler C."/>
            <person name="Brownlee C."/>
            <person name="Cock J.M."/>
            <person name="Elias M."/>
            <person name="Gladyshev V.N."/>
            <person name="Groth M."/>
            <person name="Guda C."/>
            <person name="Hadaegh A."/>
            <person name="Iglesias-Rodriguez M.D."/>
            <person name="Jenkins J."/>
            <person name="Jones B.M."/>
            <person name="Lawson T."/>
            <person name="Leese F."/>
            <person name="Lindquist E."/>
            <person name="Lobanov A."/>
            <person name="Lomsadze A."/>
            <person name="Malik S.B."/>
            <person name="Marsh M.E."/>
            <person name="Mackinder L."/>
            <person name="Mock T."/>
            <person name="Mueller-Roeber B."/>
            <person name="Pagarete A."/>
            <person name="Parker M."/>
            <person name="Probert I."/>
            <person name="Quesneville H."/>
            <person name="Raines C."/>
            <person name="Rensing S.A."/>
            <person name="Riano-Pachon D.M."/>
            <person name="Richier S."/>
            <person name="Rokitta S."/>
            <person name="Shiraiwa Y."/>
            <person name="Soanes D.M."/>
            <person name="van der Giezen M."/>
            <person name="Wahlund T.M."/>
            <person name="Williams B."/>
            <person name="Wilson W."/>
            <person name="Wolfe G."/>
            <person name="Wurch L.L."/>
        </authorList>
    </citation>
    <scope>NUCLEOTIDE SEQUENCE</scope>
</reference>
<evidence type="ECO:0008006" key="3">
    <source>
        <dbReference type="Google" id="ProtNLM"/>
    </source>
</evidence>
<protein>
    <recommendedName>
        <fullName evidence="3">MMS19 nucleotide excision repair protein</fullName>
    </recommendedName>
</protein>
<dbReference type="KEGG" id="ehx:EMIHUDRAFT_209035"/>
<organism evidence="1 2">
    <name type="scientific">Emiliania huxleyi (strain CCMP1516)</name>
    <dbReference type="NCBI Taxonomy" id="280463"/>
    <lineage>
        <taxon>Eukaryota</taxon>
        <taxon>Haptista</taxon>
        <taxon>Haptophyta</taxon>
        <taxon>Prymnesiophyceae</taxon>
        <taxon>Isochrysidales</taxon>
        <taxon>Noelaerhabdaceae</taxon>
        <taxon>Emiliania</taxon>
    </lineage>
</organism>
<dbReference type="GeneID" id="17264982"/>
<name>A0A0D3J7J6_EMIH1</name>
<accession>A0A0D3J7J6</accession>
<proteinExistence type="predicted"/>
<evidence type="ECO:0000313" key="1">
    <source>
        <dbReference type="EnsemblProtists" id="EOD19481"/>
    </source>
</evidence>
<sequence length="325" mass="34120">MHPHDGRLRELLKSFPLSLCDESACRRHIASAAFRHAPNLTSACGEELGAMASDAAKEEDLALTLKWLFDEAEVRAGSASATGPAARVVRSSLFVVFVMLLHAALMHAPPSVAARHAEGALRCLHRLAAGAVQLPELDELTQRLLPALSPGRLAPLLEELLETSRLSAAALALRARAVVGALLEVARGLLGEEAAVAGGGEGREGEEAAATSAVATAACSLAFELLPLVADPLLPELQHGALALALAAPQPWQRERCLSQLRDAVCSSHNHARKPGLVRWMLEARERVVGACARLVGARATAASGVIPSFDRCLLKAKNSSSASL</sequence>
<dbReference type="AlphaFoldDB" id="A0A0D3J7J6"/>
<dbReference type="RefSeq" id="XP_005771910.1">
    <property type="nucleotide sequence ID" value="XM_005771853.1"/>
</dbReference>
<evidence type="ECO:0000313" key="2">
    <source>
        <dbReference type="Proteomes" id="UP000013827"/>
    </source>
</evidence>
<dbReference type="Proteomes" id="UP000013827">
    <property type="component" value="Unassembled WGS sequence"/>
</dbReference>
<dbReference type="PaxDb" id="2903-EOD19481"/>